<dbReference type="RefSeq" id="WP_319942628.1">
    <property type="nucleotide sequence ID" value="NZ_WEGI01000002.1"/>
</dbReference>
<organism evidence="1 2">
    <name type="scientific">Nocardia aurantia</name>
    <dbReference type="NCBI Taxonomy" id="2585199"/>
    <lineage>
        <taxon>Bacteria</taxon>
        <taxon>Bacillati</taxon>
        <taxon>Actinomycetota</taxon>
        <taxon>Actinomycetes</taxon>
        <taxon>Mycobacteriales</taxon>
        <taxon>Nocardiaceae</taxon>
        <taxon>Nocardia</taxon>
    </lineage>
</organism>
<keyword evidence="2" id="KW-1185">Reference proteome</keyword>
<dbReference type="EMBL" id="WEGI01000002">
    <property type="protein sequence ID" value="MQY25723.1"/>
    <property type="molecule type" value="Genomic_DNA"/>
</dbReference>
<accession>A0A7K0DIU3</accession>
<reference evidence="1 2" key="1">
    <citation type="submission" date="2019-10" db="EMBL/GenBank/DDBJ databases">
        <title>Nocardia macrotermitis sp. nov. and Nocardia aurantia sp. nov., isolated from the gut of fungus growing-termite Macrotermes natalensis.</title>
        <authorList>
            <person name="Benndorf R."/>
            <person name="Schwitalla J."/>
            <person name="Martin K."/>
            <person name="De Beer W."/>
            <person name="Kaster A.-K."/>
            <person name="Vollmers J."/>
            <person name="Poulsen M."/>
            <person name="Beemelmanns C."/>
        </authorList>
    </citation>
    <scope>NUCLEOTIDE SEQUENCE [LARGE SCALE GENOMIC DNA]</scope>
    <source>
        <strain evidence="1 2">RB56</strain>
    </source>
</reference>
<proteinExistence type="predicted"/>
<dbReference type="InterPro" id="IPR014942">
    <property type="entry name" value="AbiEii"/>
</dbReference>
<evidence type="ECO:0000313" key="2">
    <source>
        <dbReference type="Proteomes" id="UP000431401"/>
    </source>
</evidence>
<evidence type="ECO:0008006" key="3">
    <source>
        <dbReference type="Google" id="ProtNLM"/>
    </source>
</evidence>
<evidence type="ECO:0000313" key="1">
    <source>
        <dbReference type="EMBL" id="MQY25723.1"/>
    </source>
</evidence>
<dbReference type="AlphaFoldDB" id="A0A7K0DIU3"/>
<dbReference type="Proteomes" id="UP000431401">
    <property type="component" value="Unassembled WGS sequence"/>
</dbReference>
<gene>
    <name evidence="1" type="ORF">NRB56_12800</name>
</gene>
<name>A0A7K0DIU3_9NOCA</name>
<protein>
    <recommendedName>
        <fullName evidence="3">Nucleotidyl transferase AbiEii/AbiGii toxin family protein</fullName>
    </recommendedName>
</protein>
<dbReference type="Pfam" id="PF08843">
    <property type="entry name" value="AbiEii"/>
    <property type="match status" value="1"/>
</dbReference>
<comment type="caution">
    <text evidence="1">The sequence shown here is derived from an EMBL/GenBank/DDBJ whole genome shotgun (WGS) entry which is preliminary data.</text>
</comment>
<sequence length="255" mass="27724">MSLGIDERATVAAQFGVTNAQVERDHLISLLLAHLSTHYADAVIFFGGTALARTHLPHGRLSEDIDLIAPVSRSTVAADLTHTLPRAAQRGFGRLHWDIRLTDVADTEPARLISADGSVGIKIQLLAGTGIPRWPLETRSLIQRYTDAPAATLEVPTRAAFVAAKTVAWHDRAAPRDLWDLWALASQGAIDEQAGRLFRRHGPTNRLPQSWQFATAPTESEWHAQLSGQTRLTVTAAEALRLVRDAWDAVGSSGS</sequence>